<dbReference type="GO" id="GO:0000981">
    <property type="term" value="F:DNA-binding transcription factor activity, RNA polymerase II-specific"/>
    <property type="evidence" value="ECO:0007669"/>
    <property type="project" value="InterPro"/>
</dbReference>
<dbReference type="Proteomes" id="UP000235371">
    <property type="component" value="Unassembled WGS sequence"/>
</dbReference>
<dbReference type="OrthoDB" id="4226666at2759"/>
<evidence type="ECO:0008006" key="5">
    <source>
        <dbReference type="Google" id="ProtNLM"/>
    </source>
</evidence>
<evidence type="ECO:0000313" key="4">
    <source>
        <dbReference type="Proteomes" id="UP000235371"/>
    </source>
</evidence>
<evidence type="ECO:0000313" key="3">
    <source>
        <dbReference type="EMBL" id="PMD54251.1"/>
    </source>
</evidence>
<keyword evidence="1" id="KW-0539">Nucleus</keyword>
<dbReference type="InParanoid" id="A0A2J6SU07"/>
<dbReference type="GO" id="GO:0008270">
    <property type="term" value="F:zinc ion binding"/>
    <property type="evidence" value="ECO:0007669"/>
    <property type="project" value="InterPro"/>
</dbReference>
<dbReference type="GeneID" id="36591896"/>
<feature type="region of interest" description="Disordered" evidence="2">
    <location>
        <begin position="1"/>
        <end position="62"/>
    </location>
</feature>
<name>A0A2J6SU07_9HELO</name>
<organism evidence="3 4">
    <name type="scientific">Hyaloscypha bicolor E</name>
    <dbReference type="NCBI Taxonomy" id="1095630"/>
    <lineage>
        <taxon>Eukaryota</taxon>
        <taxon>Fungi</taxon>
        <taxon>Dikarya</taxon>
        <taxon>Ascomycota</taxon>
        <taxon>Pezizomycotina</taxon>
        <taxon>Leotiomycetes</taxon>
        <taxon>Helotiales</taxon>
        <taxon>Hyaloscyphaceae</taxon>
        <taxon>Hyaloscypha</taxon>
        <taxon>Hyaloscypha bicolor</taxon>
    </lineage>
</organism>
<gene>
    <name evidence="3" type="ORF">K444DRAFT_634999</name>
</gene>
<dbReference type="EMBL" id="KZ613866">
    <property type="protein sequence ID" value="PMD54251.1"/>
    <property type="molecule type" value="Genomic_DNA"/>
</dbReference>
<dbReference type="InterPro" id="IPR001138">
    <property type="entry name" value="Zn2Cys6_DnaBD"/>
</dbReference>
<evidence type="ECO:0000256" key="1">
    <source>
        <dbReference type="ARBA" id="ARBA00023242"/>
    </source>
</evidence>
<feature type="region of interest" description="Disordered" evidence="2">
    <location>
        <begin position="382"/>
        <end position="439"/>
    </location>
</feature>
<sequence length="878" mass="98459">MKEGTSPHAGPEWPGNTRRAWRRRESKVVYHTAPGYSTRRIPSPASSPRDSAQHNERYQPPAVQTANLGYVDNYFPVPKPGAGNQDSNFDNVIHQQGPSSIENSFFSLSSYTLGPNPPRSPHLMFDGNDSHSPLSGRPQMYDQDFMWDGLPSGNAPLTSGFEDMQMSDLHHGSFGSLDGSMGLSTPDTATSSMHSEDFVFPIVDQTFGPSGTTDPMTGLALPDEWYKQKFDSPSPGAVNPGSPQYIENLPLDNEFFQLPEWNHNYGEVYTEDTIQWPSPSTTLVPQQIPSPQLGEPITLTINPPIPWHSQNQASNLQYNATPGVVTFQQPPGPNYATHVKRQEFLDVGQPIDKALAPEAVTPSAESENGSWALVPSYANSDAYAASHGSPHSHGSPASHPPSPSQDEMEHQHIFSSRPDAPKVKLPRGRQRGLTELEKRQARDVREAKACWACHISKTKCSPCSPGKPCEQCARLAGKRRFCLFSCFNDPLESLTTLLIPKYLNGHFTKANVENFVTANATGWGKRLMPVRLSWGYQDPIGVEVVTLDLRPNSEMGFHHQAEATNEMITRPTFKRMNSPPLGIPLADVDELQNEYTRYVRSIVQNDIMEYVPCGYIDQGSELPEKLLRAICSFYGATRENDNESDLLRQAIEMHVTAVILERSLTLDDESQSQVQQQLQEIYPEGSAPRCAQRQIKLAFYFLQEKRILKVLKDWGNMMWSTSNHTSKDNEWATAFSVFLMMILVTDKILGAAWYFCEANITHRRHDPISERRQFQTLVALTEKELFERCKEIFHWKFKTRKGGKEACNPIRDGTEAFQSKSKLASVDGSVSGLVWDLQAIVVDYEKEIRSHRSDPESESLYTDDGRLACIFLDDFLGR</sequence>
<dbReference type="STRING" id="1095630.A0A2J6SU07"/>
<dbReference type="PANTHER" id="PTHR35392:SF5">
    <property type="entry name" value="ZN(2)-C6 FUNGAL-TYPE DOMAIN-CONTAINING PROTEIN"/>
    <property type="match status" value="1"/>
</dbReference>
<accession>A0A2J6SU07</accession>
<keyword evidence="4" id="KW-1185">Reference proteome</keyword>
<protein>
    <recommendedName>
        <fullName evidence="5">Zn(2)-C6 fungal-type domain-containing protein</fullName>
    </recommendedName>
</protein>
<dbReference type="CDD" id="cd00067">
    <property type="entry name" value="GAL4"/>
    <property type="match status" value="1"/>
</dbReference>
<dbReference type="AlphaFoldDB" id="A0A2J6SU07"/>
<dbReference type="InterPro" id="IPR052973">
    <property type="entry name" value="Fungal_sec-metab_reg_TF"/>
</dbReference>
<dbReference type="RefSeq" id="XP_024731155.1">
    <property type="nucleotide sequence ID" value="XM_024883819.1"/>
</dbReference>
<dbReference type="PANTHER" id="PTHR35392">
    <property type="entry name" value="ZN(II)2CYS6 TRANSCRIPTION FACTOR (EUROFUNG)-RELATED-RELATED"/>
    <property type="match status" value="1"/>
</dbReference>
<feature type="compositionally biased region" description="Low complexity" evidence="2">
    <location>
        <begin position="384"/>
        <end position="397"/>
    </location>
</feature>
<proteinExistence type="predicted"/>
<evidence type="ECO:0000256" key="2">
    <source>
        <dbReference type="SAM" id="MobiDB-lite"/>
    </source>
</evidence>
<reference evidence="3 4" key="1">
    <citation type="submission" date="2016-04" db="EMBL/GenBank/DDBJ databases">
        <title>A degradative enzymes factory behind the ericoid mycorrhizal symbiosis.</title>
        <authorList>
            <consortium name="DOE Joint Genome Institute"/>
            <person name="Martino E."/>
            <person name="Morin E."/>
            <person name="Grelet G."/>
            <person name="Kuo A."/>
            <person name="Kohler A."/>
            <person name="Daghino S."/>
            <person name="Barry K."/>
            <person name="Choi C."/>
            <person name="Cichocki N."/>
            <person name="Clum A."/>
            <person name="Copeland A."/>
            <person name="Hainaut M."/>
            <person name="Haridas S."/>
            <person name="Labutti K."/>
            <person name="Lindquist E."/>
            <person name="Lipzen A."/>
            <person name="Khouja H.-R."/>
            <person name="Murat C."/>
            <person name="Ohm R."/>
            <person name="Olson A."/>
            <person name="Spatafora J."/>
            <person name="Veneault-Fourrey C."/>
            <person name="Henrissat B."/>
            <person name="Grigoriev I."/>
            <person name="Martin F."/>
            <person name="Perotto S."/>
        </authorList>
    </citation>
    <scope>NUCLEOTIDE SEQUENCE [LARGE SCALE GENOMIC DNA]</scope>
    <source>
        <strain evidence="3 4">E</strain>
    </source>
</reference>